<dbReference type="EMBL" id="JAJEQE010000004">
    <property type="protein sequence ID" value="MCC2148063.1"/>
    <property type="molecule type" value="Genomic_DNA"/>
</dbReference>
<dbReference type="InterPro" id="IPR038690">
    <property type="entry name" value="NusG_2_sf"/>
</dbReference>
<gene>
    <name evidence="1" type="ORF">LKD42_02160</name>
</gene>
<sequence length="131" mass="14367">MSQKKKSMLLFLVVALLLVLSLVAVFFLNSHNEQGEIARIYQDGKLIREVSLTDVASPYEFQVEASDGGYNLIRVEKGAIGIKDADCPDKICQQRGMVSDTGYPVTCLPHKLVIQIERLTAASNGIDAVVQ</sequence>
<accession>A0ABS8ESY7</accession>
<protein>
    <submittedName>
        <fullName evidence="1">NusG domain II-containing protein</fullName>
    </submittedName>
</protein>
<proteinExistence type="predicted"/>
<dbReference type="Gene3D" id="2.60.320.10">
    <property type="entry name" value="N-utilization substance G protein NusG, insert domain"/>
    <property type="match status" value="1"/>
</dbReference>
<dbReference type="CDD" id="cd09911">
    <property type="entry name" value="Lin0431_like"/>
    <property type="match status" value="1"/>
</dbReference>
<dbReference type="Proteomes" id="UP001299235">
    <property type="component" value="Unassembled WGS sequence"/>
</dbReference>
<reference evidence="1 2" key="1">
    <citation type="submission" date="2021-10" db="EMBL/GenBank/DDBJ databases">
        <title>Anaerobic single-cell dispensing facilitates the cultivation of human gut bacteria.</title>
        <authorList>
            <person name="Afrizal A."/>
        </authorList>
    </citation>
    <scope>NUCLEOTIDE SEQUENCE [LARGE SCALE GENOMIC DNA]</scope>
    <source>
        <strain evidence="1 2">CLA-AA-H246</strain>
    </source>
</reference>
<evidence type="ECO:0000313" key="2">
    <source>
        <dbReference type="Proteomes" id="UP001299235"/>
    </source>
</evidence>
<name>A0ABS8ESY7_9FIRM</name>
<keyword evidence="2" id="KW-1185">Reference proteome</keyword>
<evidence type="ECO:0000313" key="1">
    <source>
        <dbReference type="EMBL" id="MCC2148063.1"/>
    </source>
</evidence>
<organism evidence="1 2">
    <name type="scientific">Hominisplanchenecus faecis</name>
    <dbReference type="NCBI Taxonomy" id="2885351"/>
    <lineage>
        <taxon>Bacteria</taxon>
        <taxon>Bacillati</taxon>
        <taxon>Bacillota</taxon>
        <taxon>Clostridia</taxon>
        <taxon>Lachnospirales</taxon>
        <taxon>Lachnospiraceae</taxon>
        <taxon>Hominisplanchenecus</taxon>
    </lineage>
</organism>
<dbReference type="Pfam" id="PF07009">
    <property type="entry name" value="NusG_II"/>
    <property type="match status" value="1"/>
</dbReference>
<comment type="caution">
    <text evidence="1">The sequence shown here is derived from an EMBL/GenBank/DDBJ whole genome shotgun (WGS) entry which is preliminary data.</text>
</comment>